<dbReference type="GO" id="GO:0003677">
    <property type="term" value="F:DNA binding"/>
    <property type="evidence" value="ECO:0007669"/>
    <property type="project" value="UniProtKB-KW"/>
</dbReference>
<organism evidence="6">
    <name type="scientific">Bacteroides intestinalis</name>
    <dbReference type="NCBI Taxonomy" id="329854"/>
    <lineage>
        <taxon>Bacteria</taxon>
        <taxon>Pseudomonadati</taxon>
        <taxon>Bacteroidota</taxon>
        <taxon>Bacteroidia</taxon>
        <taxon>Bacteroidales</taxon>
        <taxon>Bacteroidaceae</taxon>
        <taxon>Bacteroides</taxon>
    </lineage>
</organism>
<keyword evidence="1" id="KW-0805">Transcription regulation</keyword>
<evidence type="ECO:0000256" key="1">
    <source>
        <dbReference type="ARBA" id="ARBA00023015"/>
    </source>
</evidence>
<dbReference type="PANTHER" id="PTHR44688">
    <property type="entry name" value="DNA-BINDING TRANSCRIPTIONAL ACTIVATOR DEVR_DOSR"/>
    <property type="match status" value="1"/>
</dbReference>
<dbReference type="PANTHER" id="PTHR44688:SF16">
    <property type="entry name" value="DNA-BINDING TRANSCRIPTIONAL ACTIVATOR DEVR_DOSR"/>
    <property type="match status" value="1"/>
</dbReference>
<dbReference type="PRINTS" id="PR00038">
    <property type="entry name" value="HTHLUXR"/>
</dbReference>
<dbReference type="InterPro" id="IPR016032">
    <property type="entry name" value="Sig_transdc_resp-reg_C-effctor"/>
</dbReference>
<evidence type="ECO:0000256" key="4">
    <source>
        <dbReference type="SAM" id="Phobius"/>
    </source>
</evidence>
<sequence>MPMMTIINAIDGMPIYILILSLSYTLTITARLPAHPNKKRSSSFHSASVCIIFVSDMREFIIADNQDITKAGMMFLLSKQKDTALLLEADNKGELVQQLRLHPQAVVILDYTLFDFSGADELIVLHERFKEADWLLFSDELSVEFLRQVLFSSMSFGVVLKDNSKEEILSALQCASRKERFICNHVSNLLLSGSNVAPARSVPKDDLLTPAERSILKEIALGKTTKEIAAERNLSFHTVNSHRKNIFRKLGVNNAHEATKYAMKAGIVDLVEYYI</sequence>
<dbReference type="Pfam" id="PF00196">
    <property type="entry name" value="GerE"/>
    <property type="match status" value="1"/>
</dbReference>
<gene>
    <name evidence="6" type="primary">narL</name>
    <name evidence="6" type="ORF">BILFYP9_01388</name>
</gene>
<dbReference type="CDD" id="cd06170">
    <property type="entry name" value="LuxR_C_like"/>
    <property type="match status" value="1"/>
</dbReference>
<feature type="domain" description="HTH luxR-type" evidence="5">
    <location>
        <begin position="201"/>
        <end position="266"/>
    </location>
</feature>
<evidence type="ECO:0000313" key="6">
    <source>
        <dbReference type="EMBL" id="VYS99867.1"/>
    </source>
</evidence>
<keyword evidence="4" id="KW-0472">Membrane</keyword>
<dbReference type="Gene3D" id="3.40.50.2300">
    <property type="match status" value="1"/>
</dbReference>
<protein>
    <submittedName>
        <fullName evidence="6">Putative transcriptional regulatory protein NarL</fullName>
    </submittedName>
</protein>
<reference evidence="6" key="1">
    <citation type="submission" date="2019-11" db="EMBL/GenBank/DDBJ databases">
        <authorList>
            <person name="Feng L."/>
        </authorList>
    </citation>
    <scope>NUCLEOTIDE SEQUENCE</scope>
    <source>
        <strain evidence="6">BintestinalisLFYP9</strain>
    </source>
</reference>
<keyword evidence="4" id="KW-0812">Transmembrane</keyword>
<dbReference type="InterPro" id="IPR000792">
    <property type="entry name" value="Tscrpt_reg_LuxR_C"/>
</dbReference>
<dbReference type="InterPro" id="IPR011006">
    <property type="entry name" value="CheY-like_superfamily"/>
</dbReference>
<feature type="transmembrane region" description="Helical" evidence="4">
    <location>
        <begin position="15"/>
        <end position="34"/>
    </location>
</feature>
<proteinExistence type="predicted"/>
<dbReference type="PROSITE" id="PS50043">
    <property type="entry name" value="HTH_LUXR_2"/>
    <property type="match status" value="1"/>
</dbReference>
<name>A0A6N2T2C5_9BACE</name>
<dbReference type="EMBL" id="CACRSU010000014">
    <property type="protein sequence ID" value="VYS99867.1"/>
    <property type="molecule type" value="Genomic_DNA"/>
</dbReference>
<evidence type="ECO:0000259" key="5">
    <source>
        <dbReference type="PROSITE" id="PS50043"/>
    </source>
</evidence>
<dbReference type="AlphaFoldDB" id="A0A6N2T2C5"/>
<dbReference type="SUPFAM" id="SSF46894">
    <property type="entry name" value="C-terminal effector domain of the bipartite response regulators"/>
    <property type="match status" value="1"/>
</dbReference>
<dbReference type="SMART" id="SM00421">
    <property type="entry name" value="HTH_LUXR"/>
    <property type="match status" value="1"/>
</dbReference>
<evidence type="ECO:0000256" key="3">
    <source>
        <dbReference type="ARBA" id="ARBA00023163"/>
    </source>
</evidence>
<dbReference type="SUPFAM" id="SSF52172">
    <property type="entry name" value="CheY-like"/>
    <property type="match status" value="1"/>
</dbReference>
<keyword evidence="4" id="KW-1133">Transmembrane helix</keyword>
<accession>A0A6N2T2C5</accession>
<evidence type="ECO:0000256" key="2">
    <source>
        <dbReference type="ARBA" id="ARBA00023125"/>
    </source>
</evidence>
<dbReference type="GO" id="GO:0006355">
    <property type="term" value="P:regulation of DNA-templated transcription"/>
    <property type="evidence" value="ECO:0007669"/>
    <property type="project" value="InterPro"/>
</dbReference>
<keyword evidence="2" id="KW-0238">DNA-binding</keyword>
<keyword evidence="3" id="KW-0804">Transcription</keyword>